<dbReference type="InterPro" id="IPR023547">
    <property type="entry name" value="DGGGP_synth"/>
</dbReference>
<comment type="pathway">
    <text evidence="12">Membrane lipid metabolism; glycerophospholipid metabolism.</text>
</comment>
<dbReference type="Gene3D" id="1.10.357.140">
    <property type="entry name" value="UbiA prenyltransferase"/>
    <property type="match status" value="1"/>
</dbReference>
<dbReference type="CDD" id="cd13961">
    <property type="entry name" value="PT_UbiA_DGGGPS"/>
    <property type="match status" value="1"/>
</dbReference>
<evidence type="ECO:0000256" key="3">
    <source>
        <dbReference type="ARBA" id="ARBA00022516"/>
    </source>
</evidence>
<evidence type="ECO:0000256" key="12">
    <source>
        <dbReference type="HAMAP-Rule" id="MF_01286"/>
    </source>
</evidence>
<keyword evidence="5 12" id="KW-0812">Transmembrane</keyword>
<dbReference type="EC" id="2.5.1.42" evidence="12"/>
<feature type="transmembrane region" description="Helical" evidence="12">
    <location>
        <begin position="53"/>
        <end position="75"/>
    </location>
</feature>
<keyword evidence="10 12" id="KW-0594">Phospholipid biosynthesis</keyword>
<keyword evidence="11 12" id="KW-1208">Phospholipid metabolism</keyword>
<feature type="transmembrane region" description="Helical" evidence="12">
    <location>
        <begin position="21"/>
        <end position="41"/>
    </location>
</feature>
<dbReference type="Proteomes" id="UP000033097">
    <property type="component" value="Chromosome"/>
</dbReference>
<protein>
    <recommendedName>
        <fullName evidence="12">Digeranylgeranylglyceryl phosphate synthase</fullName>
        <shortName evidence="12">DGGGP synthase</shortName>
        <shortName evidence="12">DGGGPS</shortName>
        <ecNumber evidence="12">2.5.1.42</ecNumber>
    </recommendedName>
    <alternativeName>
        <fullName evidence="12">(S)-2,3-di-O-geranylgeranylglyceryl phosphate synthase</fullName>
    </alternativeName>
    <alternativeName>
        <fullName evidence="12">Geranylgeranylglycerol-phosphate geranylgeranyltransferase</fullName>
    </alternativeName>
</protein>
<comment type="function">
    <text evidence="12">Prenyltransferase that catalyzes the transfer of the geranylgeranyl moiety of geranylgeranyl diphosphate (GGPP) to the C2 hydroxyl of (S)-3-O-geranylgeranylglyceryl phosphate (GGGP). This reaction is the second ether-bond-formation step in the biosynthesis of archaeal membrane lipids.</text>
</comment>
<evidence type="ECO:0000256" key="5">
    <source>
        <dbReference type="ARBA" id="ARBA00022692"/>
    </source>
</evidence>
<evidence type="ECO:0000256" key="7">
    <source>
        <dbReference type="ARBA" id="ARBA00022989"/>
    </source>
</evidence>
<proteinExistence type="inferred from homology"/>
<name>A0A0E3LUT0_METMZ</name>
<gene>
    <name evidence="13" type="ORF">MSMAS_2610</name>
</gene>
<keyword evidence="6 12" id="KW-0460">Magnesium</keyword>
<evidence type="ECO:0000256" key="10">
    <source>
        <dbReference type="ARBA" id="ARBA00023209"/>
    </source>
</evidence>
<comment type="similarity">
    <text evidence="12">Belongs to the UbiA prenyltransferase family. DGGGP synthase subfamily.</text>
</comment>
<comment type="cofactor">
    <cofactor evidence="12">
        <name>Mg(2+)</name>
        <dbReference type="ChEBI" id="CHEBI:18420"/>
    </cofactor>
</comment>
<dbReference type="PANTHER" id="PTHR42723">
    <property type="entry name" value="CHLOROPHYLL SYNTHASE"/>
    <property type="match status" value="1"/>
</dbReference>
<dbReference type="AlphaFoldDB" id="A0A0E3LUT0"/>
<evidence type="ECO:0000256" key="6">
    <source>
        <dbReference type="ARBA" id="ARBA00022842"/>
    </source>
</evidence>
<keyword evidence="3 12" id="KW-0444">Lipid biosynthesis</keyword>
<evidence type="ECO:0000256" key="9">
    <source>
        <dbReference type="ARBA" id="ARBA00023136"/>
    </source>
</evidence>
<comment type="catalytic activity">
    <reaction evidence="12">
        <text>sn-3-O-(geranylgeranyl)glycerol 1-phosphate + (2E,6E,10E)-geranylgeranyl diphosphate = 2,3-bis-O-(geranylgeranyl)-sn-glycerol 1-phosphate + diphosphate</text>
        <dbReference type="Rhea" id="RHEA:18109"/>
        <dbReference type="ChEBI" id="CHEBI:33019"/>
        <dbReference type="ChEBI" id="CHEBI:57677"/>
        <dbReference type="ChEBI" id="CHEBI:58756"/>
        <dbReference type="ChEBI" id="CHEBI:58837"/>
        <dbReference type="EC" id="2.5.1.42"/>
    </reaction>
</comment>
<dbReference type="GO" id="GO:0005886">
    <property type="term" value="C:plasma membrane"/>
    <property type="evidence" value="ECO:0007669"/>
    <property type="project" value="UniProtKB-SubCell"/>
</dbReference>
<evidence type="ECO:0000313" key="14">
    <source>
        <dbReference type="Proteomes" id="UP000033097"/>
    </source>
</evidence>
<keyword evidence="4 12" id="KW-0808">Transferase</keyword>
<dbReference type="PANTHER" id="PTHR42723:SF1">
    <property type="entry name" value="CHLOROPHYLL SYNTHASE, CHLOROPLASTIC"/>
    <property type="match status" value="1"/>
</dbReference>
<dbReference type="GO" id="GO:0047295">
    <property type="term" value="F:geranylgeranylglycerol-phosphate geranylgeranyltransferase activity"/>
    <property type="evidence" value="ECO:0007669"/>
    <property type="project" value="UniProtKB-UniRule"/>
</dbReference>
<dbReference type="InterPro" id="IPR000537">
    <property type="entry name" value="UbiA_prenyltransferase"/>
</dbReference>
<dbReference type="PATRIC" id="fig|213585.10.peg.3292"/>
<dbReference type="InterPro" id="IPR050475">
    <property type="entry name" value="Prenyltransferase_related"/>
</dbReference>
<dbReference type="GO" id="GO:0000287">
    <property type="term" value="F:magnesium ion binding"/>
    <property type="evidence" value="ECO:0007669"/>
    <property type="project" value="UniProtKB-UniRule"/>
</dbReference>
<dbReference type="GO" id="GO:0046474">
    <property type="term" value="P:glycerophospholipid biosynthetic process"/>
    <property type="evidence" value="ECO:0007669"/>
    <property type="project" value="UniProtKB-UniRule"/>
</dbReference>
<organism evidence="13 14">
    <name type="scientific">Methanosarcina mazei S-6</name>
    <dbReference type="NCBI Taxonomy" id="213585"/>
    <lineage>
        <taxon>Archaea</taxon>
        <taxon>Methanobacteriati</taxon>
        <taxon>Methanobacteriota</taxon>
        <taxon>Stenosarchaea group</taxon>
        <taxon>Methanomicrobia</taxon>
        <taxon>Methanosarcinales</taxon>
        <taxon>Methanosarcinaceae</taxon>
        <taxon>Methanosarcina</taxon>
    </lineage>
</organism>
<feature type="transmembrane region" description="Helical" evidence="12">
    <location>
        <begin position="277"/>
        <end position="293"/>
    </location>
</feature>
<evidence type="ECO:0000256" key="1">
    <source>
        <dbReference type="ARBA" id="ARBA00004651"/>
    </source>
</evidence>
<dbReference type="UniPathway" id="UPA00940"/>
<dbReference type="STRING" id="213585.MSMAS_2610"/>
<dbReference type="HOGENOM" id="CLU_073311_1_1_2"/>
<feature type="transmembrane region" description="Helical" evidence="12">
    <location>
        <begin position="247"/>
        <end position="268"/>
    </location>
</feature>
<sequence>MLFLLMSAGIRTYLELMRYKNCLMAGFAAAIGTLIAFNILISGTSTPNFEDAFPFLDAGLVFLVVFLVSGAGNAINDYFDIKIDSINRPERPIPSGRVKAKEAFYFSYLLFALGTLIAFSINSICGSIALFNSLLLILYAKTLKGTPLLGNLSIGYLTGSVFLFGASIFGFGGIKALSVLFLLAALAITAREIVKDIEDMEGDSLEGADTLPLRIGAKKAGYLAVLTGLLAVILSPLPYFMSVLGLRYIYLVSLADLGFLAAIIQLLVRNNPTKSSKLFKIAMFFALIAFIAGV</sequence>
<keyword evidence="8 12" id="KW-0443">Lipid metabolism</keyword>
<evidence type="ECO:0000256" key="2">
    <source>
        <dbReference type="ARBA" id="ARBA00022475"/>
    </source>
</evidence>
<accession>A0A0E3LUT0</accession>
<keyword evidence="2 12" id="KW-1003">Cell membrane</keyword>
<feature type="transmembrane region" description="Helical" evidence="12">
    <location>
        <begin position="160"/>
        <end position="188"/>
    </location>
</feature>
<evidence type="ECO:0000256" key="11">
    <source>
        <dbReference type="ARBA" id="ARBA00023264"/>
    </source>
</evidence>
<evidence type="ECO:0000256" key="8">
    <source>
        <dbReference type="ARBA" id="ARBA00023098"/>
    </source>
</evidence>
<evidence type="ECO:0000256" key="4">
    <source>
        <dbReference type="ARBA" id="ARBA00022679"/>
    </source>
</evidence>
<dbReference type="Pfam" id="PF01040">
    <property type="entry name" value="UbiA"/>
    <property type="match status" value="1"/>
</dbReference>
<dbReference type="EMBL" id="CP009512">
    <property type="protein sequence ID" value="AKB65806.1"/>
    <property type="molecule type" value="Genomic_DNA"/>
</dbReference>
<evidence type="ECO:0000313" key="13">
    <source>
        <dbReference type="EMBL" id="AKB65806.1"/>
    </source>
</evidence>
<keyword evidence="7 12" id="KW-1133">Transmembrane helix</keyword>
<comment type="subcellular location">
    <subcellularLocation>
        <location evidence="1 12">Cell membrane</location>
        <topology evidence="1 12">Multi-pass membrane protein</topology>
    </subcellularLocation>
</comment>
<feature type="transmembrane region" description="Helical" evidence="12">
    <location>
        <begin position="220"/>
        <end position="241"/>
    </location>
</feature>
<dbReference type="HAMAP" id="MF_01286">
    <property type="entry name" value="DGGGP_synth"/>
    <property type="match status" value="1"/>
</dbReference>
<dbReference type="Gene3D" id="1.20.120.1780">
    <property type="entry name" value="UbiA prenyltransferase"/>
    <property type="match status" value="1"/>
</dbReference>
<dbReference type="InterPro" id="IPR044878">
    <property type="entry name" value="UbiA_sf"/>
</dbReference>
<keyword evidence="9 12" id="KW-0472">Membrane</keyword>
<reference evidence="13 14" key="1">
    <citation type="submission" date="2014-07" db="EMBL/GenBank/DDBJ databases">
        <title>Methanogenic archaea and the global carbon cycle.</title>
        <authorList>
            <person name="Henriksen J.R."/>
            <person name="Luke J."/>
            <person name="Reinhart S."/>
            <person name="Benedict M.N."/>
            <person name="Youngblut N.D."/>
            <person name="Metcalf M.E."/>
            <person name="Whitaker R.J."/>
            <person name="Metcalf W.W."/>
        </authorList>
    </citation>
    <scope>NUCLEOTIDE SEQUENCE [LARGE SCALE GENOMIC DNA]</scope>
    <source>
        <strain evidence="13 14">S-6</strain>
    </source>
</reference>
<dbReference type="NCBIfam" id="NF009521">
    <property type="entry name" value="PRK12882.1"/>
    <property type="match status" value="1"/>
</dbReference>
<feature type="transmembrane region" description="Helical" evidence="12">
    <location>
        <begin position="107"/>
        <end position="140"/>
    </location>
</feature>
<dbReference type="KEGG" id="mmj:MSMAS_2610"/>